<reference evidence="5 6" key="1">
    <citation type="submission" date="2014-09" db="EMBL/GenBank/DDBJ databases">
        <title>Genome sequencing of Methyloceanibacter caenitepidi Gela4.</title>
        <authorList>
            <person name="Takeuchi M."/>
            <person name="Susumu S."/>
            <person name="Kamagata Y."/>
            <person name="Oshima K."/>
            <person name="Hattori M."/>
            <person name="Iwasaki W."/>
        </authorList>
    </citation>
    <scope>NUCLEOTIDE SEQUENCE [LARGE SCALE GENOMIC DNA]</scope>
    <source>
        <strain evidence="5 6">Gela4</strain>
    </source>
</reference>
<dbReference type="Proteomes" id="UP000031643">
    <property type="component" value="Chromosome"/>
</dbReference>
<keyword evidence="2 3" id="KW-0418">Kinase</keyword>
<comment type="subcellular location">
    <subcellularLocation>
        <location evidence="3">Cytoplasm</location>
    </subcellularLocation>
</comment>
<evidence type="ECO:0000256" key="3">
    <source>
        <dbReference type="HAMAP-Rule" id="MF_00524"/>
    </source>
</evidence>
<proteinExistence type="inferred from homology"/>
<evidence type="ECO:0000313" key="5">
    <source>
        <dbReference type="EMBL" id="BAQ16831.1"/>
    </source>
</evidence>
<dbReference type="EMBL" id="AP014648">
    <property type="protein sequence ID" value="BAQ16831.1"/>
    <property type="molecule type" value="Genomic_DNA"/>
</dbReference>
<dbReference type="Gene3D" id="3.40.367.20">
    <property type="match status" value="1"/>
</dbReference>
<dbReference type="KEGG" id="mcg:GL4_1373"/>
<dbReference type="SUPFAM" id="SSF53067">
    <property type="entry name" value="Actin-like ATPase domain"/>
    <property type="match status" value="1"/>
</dbReference>
<sequence>MPGADAMTTDIPAYAVVADIGGTNARFAIADLASLELLDIRTFPTAEHATLAGAMRTYLEDAPQKVAHAGLAVAAPLLEDTVKFTNATWTFKRSTLAQEAGLDAAYVFNDFEAQAYALPVLTADELHLLHGGTAIEKAPKVVLGPGTGLGVASLVWSPAGWVPVAGEGGHQTFPAENERELAILERMRKGLERLSVERALSGPGLADIYRAVAASYGFSDAEHTPAEVEQLAIAGEDDMAVQALDYFVKWLARFAGDMALAFGARGGVYIGGGIAPKMLTRLEQADFREEFERKGRMKPFVESIPINVVVSDYPGLKGAAAGLRTKLANA</sequence>
<keyword evidence="3" id="KW-0324">Glycolysis</keyword>
<evidence type="ECO:0000256" key="1">
    <source>
        <dbReference type="ARBA" id="ARBA00022679"/>
    </source>
</evidence>
<evidence type="ECO:0000256" key="2">
    <source>
        <dbReference type="ARBA" id="ARBA00022777"/>
    </source>
</evidence>
<dbReference type="InterPro" id="IPR043129">
    <property type="entry name" value="ATPase_NBD"/>
</dbReference>
<keyword evidence="6" id="KW-1185">Reference proteome</keyword>
<dbReference type="NCBIfam" id="TIGR00749">
    <property type="entry name" value="glk"/>
    <property type="match status" value="1"/>
</dbReference>
<dbReference type="HAMAP" id="MF_00524">
    <property type="entry name" value="Glucokinase"/>
    <property type="match status" value="1"/>
</dbReference>
<feature type="binding site" evidence="3">
    <location>
        <begin position="18"/>
        <end position="23"/>
    </location>
    <ligand>
        <name>ATP</name>
        <dbReference type="ChEBI" id="CHEBI:30616"/>
    </ligand>
</feature>
<dbReference type="EC" id="2.7.1.2" evidence="3"/>
<keyword evidence="3" id="KW-0547">Nucleotide-binding</keyword>
<keyword evidence="1 3" id="KW-0808">Transferase</keyword>
<dbReference type="CDD" id="cd24008">
    <property type="entry name" value="ASKHA_NBD_GLK"/>
    <property type="match status" value="1"/>
</dbReference>
<dbReference type="InterPro" id="IPR050201">
    <property type="entry name" value="Bacterial_glucokinase"/>
</dbReference>
<dbReference type="Gene3D" id="3.30.420.40">
    <property type="match status" value="1"/>
</dbReference>
<dbReference type="PANTHER" id="PTHR47690">
    <property type="entry name" value="GLUCOKINASE"/>
    <property type="match status" value="1"/>
</dbReference>
<evidence type="ECO:0000256" key="4">
    <source>
        <dbReference type="RuleBase" id="RU004046"/>
    </source>
</evidence>
<dbReference type="STRING" id="1384459.GL4_1373"/>
<keyword evidence="3" id="KW-0963">Cytoplasm</keyword>
<keyword evidence="3" id="KW-0067">ATP-binding</keyword>
<dbReference type="HOGENOM" id="CLU_042582_1_0_5"/>
<dbReference type="GO" id="GO:0005536">
    <property type="term" value="F:D-glucose binding"/>
    <property type="evidence" value="ECO:0007669"/>
    <property type="project" value="InterPro"/>
</dbReference>
<dbReference type="GO" id="GO:0005524">
    <property type="term" value="F:ATP binding"/>
    <property type="evidence" value="ECO:0007669"/>
    <property type="project" value="UniProtKB-UniRule"/>
</dbReference>
<evidence type="ECO:0000313" key="6">
    <source>
        <dbReference type="Proteomes" id="UP000031643"/>
    </source>
</evidence>
<dbReference type="GO" id="GO:0006096">
    <property type="term" value="P:glycolytic process"/>
    <property type="evidence" value="ECO:0007669"/>
    <property type="project" value="UniProtKB-UniRule"/>
</dbReference>
<name>A0A0A8K228_9HYPH</name>
<comment type="catalytic activity">
    <reaction evidence="3">
        <text>D-glucose + ATP = D-glucose 6-phosphate + ADP + H(+)</text>
        <dbReference type="Rhea" id="RHEA:17825"/>
        <dbReference type="ChEBI" id="CHEBI:4167"/>
        <dbReference type="ChEBI" id="CHEBI:15378"/>
        <dbReference type="ChEBI" id="CHEBI:30616"/>
        <dbReference type="ChEBI" id="CHEBI:61548"/>
        <dbReference type="ChEBI" id="CHEBI:456216"/>
        <dbReference type="EC" id="2.7.1.2"/>
    </reaction>
</comment>
<dbReference type="Pfam" id="PF02685">
    <property type="entry name" value="Glucokinase"/>
    <property type="match status" value="1"/>
</dbReference>
<gene>
    <name evidence="3" type="primary">glk</name>
    <name evidence="5" type="ORF">GL4_1373</name>
</gene>
<dbReference type="AlphaFoldDB" id="A0A0A8K228"/>
<comment type="similarity">
    <text evidence="3 4">Belongs to the bacterial glucokinase family.</text>
</comment>
<organism evidence="5 6">
    <name type="scientific">Methyloceanibacter caenitepidi</name>
    <dbReference type="NCBI Taxonomy" id="1384459"/>
    <lineage>
        <taxon>Bacteria</taxon>
        <taxon>Pseudomonadati</taxon>
        <taxon>Pseudomonadota</taxon>
        <taxon>Alphaproteobacteria</taxon>
        <taxon>Hyphomicrobiales</taxon>
        <taxon>Hyphomicrobiaceae</taxon>
        <taxon>Methyloceanibacter</taxon>
    </lineage>
</organism>
<dbReference type="InterPro" id="IPR003836">
    <property type="entry name" value="Glucokinase"/>
</dbReference>
<protein>
    <recommendedName>
        <fullName evidence="3">Glucokinase</fullName>
        <ecNumber evidence="3">2.7.1.2</ecNumber>
    </recommendedName>
    <alternativeName>
        <fullName evidence="3">Glucose kinase</fullName>
    </alternativeName>
</protein>
<dbReference type="GO" id="GO:0005829">
    <property type="term" value="C:cytosol"/>
    <property type="evidence" value="ECO:0007669"/>
    <property type="project" value="TreeGrafter"/>
</dbReference>
<dbReference type="PANTHER" id="PTHR47690:SF1">
    <property type="entry name" value="GLUCOKINASE"/>
    <property type="match status" value="1"/>
</dbReference>
<dbReference type="GO" id="GO:0004340">
    <property type="term" value="F:glucokinase activity"/>
    <property type="evidence" value="ECO:0007669"/>
    <property type="project" value="UniProtKB-UniRule"/>
</dbReference>
<accession>A0A0A8K228</accession>